<feature type="transmembrane region" description="Helical" evidence="5">
    <location>
        <begin position="194"/>
        <end position="212"/>
    </location>
</feature>
<reference evidence="7 8" key="1">
    <citation type="submission" date="2016-01" db="EMBL/GenBank/DDBJ databases">
        <title>High potential of lignocellulose degradation of a new Verrucomicrobia species.</title>
        <authorList>
            <person name="Wang Y."/>
            <person name="Shi Y."/>
            <person name="Qiu Z."/>
            <person name="Liu S."/>
            <person name="Yang H."/>
        </authorList>
    </citation>
    <scope>NUCLEOTIDE SEQUENCE [LARGE SCALE GENOMIC DNA]</scope>
    <source>
        <strain evidence="7 8">TSB47</strain>
    </source>
</reference>
<feature type="domain" description="O-antigen ligase-related" evidence="6">
    <location>
        <begin position="39"/>
        <end position="175"/>
    </location>
</feature>
<comment type="subcellular location">
    <subcellularLocation>
        <location evidence="1">Membrane</location>
        <topology evidence="1">Multi-pass membrane protein</topology>
    </subcellularLocation>
</comment>
<feature type="transmembrane region" description="Helical" evidence="5">
    <location>
        <begin position="27"/>
        <end position="43"/>
    </location>
</feature>
<keyword evidence="8" id="KW-1185">Reference proteome</keyword>
<keyword evidence="2 5" id="KW-0812">Transmembrane</keyword>
<protein>
    <recommendedName>
        <fullName evidence="6">O-antigen ligase-related domain-containing protein</fullName>
    </recommendedName>
</protein>
<evidence type="ECO:0000256" key="4">
    <source>
        <dbReference type="ARBA" id="ARBA00023136"/>
    </source>
</evidence>
<dbReference type="PANTHER" id="PTHR37422:SF13">
    <property type="entry name" value="LIPOPOLYSACCHARIDE BIOSYNTHESIS PROTEIN PA4999-RELATED"/>
    <property type="match status" value="1"/>
</dbReference>
<proteinExistence type="predicted"/>
<organism evidence="7 8">
    <name type="scientific">Termitidicoccus mucosus</name>
    <dbReference type="NCBI Taxonomy" id="1184151"/>
    <lineage>
        <taxon>Bacteria</taxon>
        <taxon>Pseudomonadati</taxon>
        <taxon>Verrucomicrobiota</taxon>
        <taxon>Opitutia</taxon>
        <taxon>Opitutales</taxon>
        <taxon>Opitutaceae</taxon>
        <taxon>Termitidicoccus</taxon>
    </lineage>
</organism>
<evidence type="ECO:0000256" key="3">
    <source>
        <dbReference type="ARBA" id="ARBA00022989"/>
    </source>
</evidence>
<comment type="caution">
    <text evidence="7">The sequence shown here is derived from an EMBL/GenBank/DDBJ whole genome shotgun (WGS) entry which is preliminary data.</text>
</comment>
<sequence length="453" mass="49762">MVFVLILVWVIAGFVTAKKKEHRALGYAHPFLLLLELTVWFLLAKTCSRGGFMAAAGAALFFFVVRLGPVRLSACLKAIAPRVAVAALLLVLVGAVGRFSPGHLATDKSVSNRLEMWRGALAMVHDSPFNGWGFRNGGLAYANWYQSLDAAERPVGFVNSYLDVAVEYGLHLLAVAVLLLAFLVILSVTREHSLLMAAAGACLVAWGLANVWSSLWMEPLLWIFPLFAMFLIVVGAARSQVRAVLGALFRAALVSCAATAALWCAGRHASRRYEWLVIKDSATDKVTLCKRGHPGGADNPRAQVEIWADGAVFGPFYGRAIRAAAPLFSVRSAIIYPPWHVTGREEKPSGNPRIYAGFHATRIFDTPHDDGNIVLLHPTAPPRRGDGAKIDCPRLLLCLPEQDSSEHSLPWRRWATTMNIKPVYSPQLGQRIIVRENIVFWRRLFACSNNASF</sequence>
<feature type="transmembrane region" description="Helical" evidence="5">
    <location>
        <begin position="243"/>
        <end position="265"/>
    </location>
</feature>
<dbReference type="Proteomes" id="UP000078486">
    <property type="component" value="Unassembled WGS sequence"/>
</dbReference>
<dbReference type="AlphaFoldDB" id="A0A178IG77"/>
<dbReference type="EMBL" id="LRRQ01000108">
    <property type="protein sequence ID" value="OAM89024.1"/>
    <property type="molecule type" value="Genomic_DNA"/>
</dbReference>
<dbReference type="PANTHER" id="PTHR37422">
    <property type="entry name" value="TEICHURONIC ACID BIOSYNTHESIS PROTEIN TUAE"/>
    <property type="match status" value="1"/>
</dbReference>
<evidence type="ECO:0000256" key="1">
    <source>
        <dbReference type="ARBA" id="ARBA00004141"/>
    </source>
</evidence>
<evidence type="ECO:0000256" key="5">
    <source>
        <dbReference type="SAM" id="Phobius"/>
    </source>
</evidence>
<accession>A0A178IG77</accession>
<feature type="transmembrane region" description="Helical" evidence="5">
    <location>
        <begin position="168"/>
        <end position="188"/>
    </location>
</feature>
<evidence type="ECO:0000259" key="6">
    <source>
        <dbReference type="Pfam" id="PF04932"/>
    </source>
</evidence>
<gene>
    <name evidence="7" type="ORF">AW736_15105</name>
</gene>
<dbReference type="Pfam" id="PF04932">
    <property type="entry name" value="Wzy_C"/>
    <property type="match status" value="1"/>
</dbReference>
<dbReference type="InterPro" id="IPR007016">
    <property type="entry name" value="O-antigen_ligase-rel_domated"/>
</dbReference>
<feature type="transmembrane region" description="Helical" evidence="5">
    <location>
        <begin position="79"/>
        <end position="99"/>
    </location>
</feature>
<evidence type="ECO:0000313" key="7">
    <source>
        <dbReference type="EMBL" id="OAM89024.1"/>
    </source>
</evidence>
<dbReference type="InterPro" id="IPR051533">
    <property type="entry name" value="WaaL-like"/>
</dbReference>
<keyword evidence="4 5" id="KW-0472">Membrane</keyword>
<keyword evidence="3 5" id="KW-1133">Transmembrane helix</keyword>
<evidence type="ECO:0000313" key="8">
    <source>
        <dbReference type="Proteomes" id="UP000078486"/>
    </source>
</evidence>
<dbReference type="GO" id="GO:0016020">
    <property type="term" value="C:membrane"/>
    <property type="evidence" value="ECO:0007669"/>
    <property type="project" value="UniProtKB-SubCell"/>
</dbReference>
<name>A0A178IG77_9BACT</name>
<feature type="transmembrane region" description="Helical" evidence="5">
    <location>
        <begin position="50"/>
        <end position="67"/>
    </location>
</feature>
<dbReference type="STRING" id="1184151.AW736_15105"/>
<evidence type="ECO:0000256" key="2">
    <source>
        <dbReference type="ARBA" id="ARBA00022692"/>
    </source>
</evidence>
<feature type="transmembrane region" description="Helical" evidence="5">
    <location>
        <begin position="219"/>
        <end position="237"/>
    </location>
</feature>